<reference evidence="9" key="1">
    <citation type="journal article" date="2019" name="bioRxiv">
        <title>Genomics, evolutionary history and diagnostics of the Alternaria alternata species group including apple and Asian pear pathotypes.</title>
        <authorList>
            <person name="Armitage A.D."/>
            <person name="Cockerton H.M."/>
            <person name="Sreenivasaprasad S."/>
            <person name="Woodhall J.W."/>
            <person name="Lane C.R."/>
            <person name="Harrison R.J."/>
            <person name="Clarkson J.P."/>
        </authorList>
    </citation>
    <scope>NUCLEOTIDE SEQUENCE [LARGE SCALE GENOMIC DNA]</scope>
    <source>
        <strain evidence="9">FERA 1177</strain>
    </source>
</reference>
<dbReference type="InterPro" id="IPR011701">
    <property type="entry name" value="MFS"/>
</dbReference>
<dbReference type="Pfam" id="PF07690">
    <property type="entry name" value="MFS_1"/>
    <property type="match status" value="1"/>
</dbReference>
<dbReference type="FunFam" id="1.20.1250.20:FF:000247">
    <property type="entry name" value="MFS general substrate transporter"/>
    <property type="match status" value="1"/>
</dbReference>
<feature type="transmembrane region" description="Helical" evidence="7">
    <location>
        <begin position="312"/>
        <end position="334"/>
    </location>
</feature>
<dbReference type="EMBL" id="PDXD01000003">
    <property type="protein sequence ID" value="RYN80962.1"/>
    <property type="molecule type" value="Genomic_DNA"/>
</dbReference>
<keyword evidence="2" id="KW-0813">Transport</keyword>
<feature type="region of interest" description="Disordered" evidence="6">
    <location>
        <begin position="1"/>
        <end position="21"/>
    </location>
</feature>
<organism evidence="8 9">
    <name type="scientific">Alternaria alternata</name>
    <name type="common">Alternaria rot fungus</name>
    <name type="synonym">Torula alternata</name>
    <dbReference type="NCBI Taxonomy" id="5599"/>
    <lineage>
        <taxon>Eukaryota</taxon>
        <taxon>Fungi</taxon>
        <taxon>Dikarya</taxon>
        <taxon>Ascomycota</taxon>
        <taxon>Pezizomycotina</taxon>
        <taxon>Dothideomycetes</taxon>
        <taxon>Pleosporomycetidae</taxon>
        <taxon>Pleosporales</taxon>
        <taxon>Pleosporineae</taxon>
        <taxon>Pleosporaceae</taxon>
        <taxon>Alternaria</taxon>
        <taxon>Alternaria sect. Alternaria</taxon>
        <taxon>Alternaria alternata complex</taxon>
    </lineage>
</organism>
<feature type="transmembrane region" description="Helical" evidence="7">
    <location>
        <begin position="179"/>
        <end position="198"/>
    </location>
</feature>
<keyword evidence="4 7" id="KW-1133">Transmembrane helix</keyword>
<evidence type="ECO:0000313" key="9">
    <source>
        <dbReference type="Proteomes" id="UP000291422"/>
    </source>
</evidence>
<feature type="transmembrane region" description="Helical" evidence="7">
    <location>
        <begin position="147"/>
        <end position="167"/>
    </location>
</feature>
<feature type="transmembrane region" description="Helical" evidence="7">
    <location>
        <begin position="402"/>
        <end position="425"/>
    </location>
</feature>
<proteinExistence type="predicted"/>
<evidence type="ECO:0000256" key="3">
    <source>
        <dbReference type="ARBA" id="ARBA00022692"/>
    </source>
</evidence>
<accession>A0A4V1WSS9</accession>
<feature type="transmembrane region" description="Helical" evidence="7">
    <location>
        <begin position="210"/>
        <end position="231"/>
    </location>
</feature>
<dbReference type="Gene3D" id="1.20.1250.20">
    <property type="entry name" value="MFS general substrate transporter like domains"/>
    <property type="match status" value="2"/>
</dbReference>
<name>A0A4V1WSS9_ALTAL</name>
<dbReference type="Proteomes" id="UP000291422">
    <property type="component" value="Unassembled WGS sequence"/>
</dbReference>
<feature type="transmembrane region" description="Helical" evidence="7">
    <location>
        <begin position="116"/>
        <end position="135"/>
    </location>
</feature>
<dbReference type="GO" id="GO:0016020">
    <property type="term" value="C:membrane"/>
    <property type="evidence" value="ECO:0007669"/>
    <property type="project" value="UniProtKB-SubCell"/>
</dbReference>
<evidence type="ECO:0000256" key="5">
    <source>
        <dbReference type="ARBA" id="ARBA00023136"/>
    </source>
</evidence>
<feature type="transmembrane region" description="Helical" evidence="7">
    <location>
        <begin position="378"/>
        <end position="396"/>
    </location>
</feature>
<dbReference type="AlphaFoldDB" id="A0A4V1WSS9"/>
<keyword evidence="3 7" id="KW-0812">Transmembrane</keyword>
<dbReference type="PANTHER" id="PTHR43791:SF60">
    <property type="entry name" value="TRANSPORTER, PUTATIVE (AFU_ORTHOLOGUE AFUA_1G17160)-RELATED"/>
    <property type="match status" value="1"/>
</dbReference>
<gene>
    <name evidence="8" type="ORF">AA0117_g2485</name>
</gene>
<dbReference type="InterPro" id="IPR036259">
    <property type="entry name" value="MFS_trans_sf"/>
</dbReference>
<evidence type="ECO:0000256" key="2">
    <source>
        <dbReference type="ARBA" id="ARBA00022448"/>
    </source>
</evidence>
<evidence type="ECO:0000256" key="1">
    <source>
        <dbReference type="ARBA" id="ARBA00004141"/>
    </source>
</evidence>
<evidence type="ECO:0000256" key="7">
    <source>
        <dbReference type="SAM" id="Phobius"/>
    </source>
</evidence>
<dbReference type="VEuPathDB" id="FungiDB:CC77DRAFT_1086771"/>
<keyword evidence="5 7" id="KW-0472">Membrane</keyword>
<dbReference type="SUPFAM" id="SSF103473">
    <property type="entry name" value="MFS general substrate transporter"/>
    <property type="match status" value="1"/>
</dbReference>
<dbReference type="GO" id="GO:0022857">
    <property type="term" value="F:transmembrane transporter activity"/>
    <property type="evidence" value="ECO:0007669"/>
    <property type="project" value="InterPro"/>
</dbReference>
<evidence type="ECO:0000256" key="6">
    <source>
        <dbReference type="SAM" id="MobiDB-lite"/>
    </source>
</evidence>
<feature type="transmembrane region" description="Helical" evidence="7">
    <location>
        <begin position="469"/>
        <end position="490"/>
    </location>
</feature>
<comment type="caution">
    <text evidence="8">The sequence shown here is derived from an EMBL/GenBank/DDBJ whole genome shotgun (WGS) entry which is preliminary data.</text>
</comment>
<feature type="transmembrane region" description="Helical" evidence="7">
    <location>
        <begin position="437"/>
        <end position="457"/>
    </location>
</feature>
<dbReference type="FunFam" id="1.20.1250.20:FF:000106">
    <property type="entry name" value="MFS transporter, putative"/>
    <property type="match status" value="1"/>
</dbReference>
<evidence type="ECO:0000256" key="4">
    <source>
        <dbReference type="ARBA" id="ARBA00022989"/>
    </source>
</evidence>
<protein>
    <submittedName>
        <fullName evidence="8">Putative transporter</fullName>
    </submittedName>
</protein>
<comment type="subcellular location">
    <subcellularLocation>
        <location evidence="1">Membrane</location>
        <topology evidence="1">Multi-pass membrane protein</topology>
    </subcellularLocation>
</comment>
<sequence length="533" mass="60151">MGNDIEAAPHTTRISEDANSLKSSAHVGREELADIIPPHDSYEGRHRFDPHASWSVEEERRVLDRGNLSNALADNLLNDLGLTSDDYNNGTTIQLVCFLAAEFPVQFLTKRYGFKYILPTMMLAWGTASWGQAWMHDRTSFYLGRAAIGLCEGGFIPGVILFATYFYKSKELSIRLAAFWSTLNIARVISALLAAGILEMRGVGGKPGWFWLFLLEGLLTVVIATLSFLYLPAAPTSTTNVLWRKGWYTEREEISKFSATKCIYETFTDFVRSNSVMVNRILRDDPAKGLTALKEPATFKDIRAAWSDSSMWGLYFIGLVAYIPASPVQGYLTLTLKRLGFSTFDSNMLTIPSAALQVITMLALAYSSDYFNERTFHCIFGEFWIMPLLIALLTLPDGGREWGRFSLITLISGYPYFHPLVSSWISENTFDVKKRAITAATYNVIVQIGSLISSQIYRKYDGPYYKQGNSVLVAICALSVITFLVQRWALVRLNKKKQEKWEQMTSEEKAVYQADIAAREKDGNKRLDFRFTL</sequence>
<evidence type="ECO:0000313" key="8">
    <source>
        <dbReference type="EMBL" id="RYN80962.1"/>
    </source>
</evidence>
<feature type="transmembrane region" description="Helical" evidence="7">
    <location>
        <begin position="346"/>
        <end position="366"/>
    </location>
</feature>
<dbReference type="PANTHER" id="PTHR43791">
    <property type="entry name" value="PERMEASE-RELATED"/>
    <property type="match status" value="1"/>
</dbReference>